<gene>
    <name evidence="1" type="ORF">BHYA_0152g00200</name>
</gene>
<reference evidence="1 2" key="1">
    <citation type="submission" date="2017-12" db="EMBL/GenBank/DDBJ databases">
        <title>Comparative genomics of Botrytis spp.</title>
        <authorList>
            <person name="Valero-Jimenez C.A."/>
            <person name="Tapia P."/>
            <person name="Veloso J."/>
            <person name="Silva-Moreno E."/>
            <person name="Staats M."/>
            <person name="Valdes J.H."/>
            <person name="Van Kan J.A.L."/>
        </authorList>
    </citation>
    <scope>NUCLEOTIDE SEQUENCE [LARGE SCALE GENOMIC DNA]</scope>
    <source>
        <strain evidence="1 2">Bh0001</strain>
    </source>
</reference>
<dbReference type="AlphaFoldDB" id="A0A4Z1GFX7"/>
<keyword evidence="2" id="KW-1185">Reference proteome</keyword>
<evidence type="ECO:0000313" key="2">
    <source>
        <dbReference type="Proteomes" id="UP000297814"/>
    </source>
</evidence>
<organism evidence="1 2">
    <name type="scientific">Botrytis hyacinthi</name>
    <dbReference type="NCBI Taxonomy" id="278943"/>
    <lineage>
        <taxon>Eukaryota</taxon>
        <taxon>Fungi</taxon>
        <taxon>Dikarya</taxon>
        <taxon>Ascomycota</taxon>
        <taxon>Pezizomycotina</taxon>
        <taxon>Leotiomycetes</taxon>
        <taxon>Helotiales</taxon>
        <taxon>Sclerotiniaceae</taxon>
        <taxon>Botrytis</taxon>
    </lineage>
</organism>
<proteinExistence type="predicted"/>
<evidence type="ECO:0000313" key="1">
    <source>
        <dbReference type="EMBL" id="TGO35615.1"/>
    </source>
</evidence>
<name>A0A4Z1GFX7_9HELO</name>
<dbReference type="Proteomes" id="UP000297814">
    <property type="component" value="Unassembled WGS sequence"/>
</dbReference>
<protein>
    <submittedName>
        <fullName evidence="1">Uncharacterized protein</fullName>
    </submittedName>
</protein>
<sequence>MASVQFPARQCLTCASNGATCDGRFPVYSSYLSLKQACEKPEIESEVPWRKYPTSESCEVLSPDPTDNDAFFTEDFIKAQHVEFMHGMTRVYETLRCMQYIEESEIRRPPHRNLPKEEFVRIGLEPEVIALPQHLLFLEIDDEISYGTLPYYYLNDVSEAREVLWKGEYDLAPWTVRVGSCKVSPGICGRTIIYDICTKHIIQWPNNSPGYTNTYLDLQSVPAKVMLDQWIEYLRDLKELPWSNGRSRRVESEPQHLHLVISIMLPMGIILWIQHPTQINTY</sequence>
<comment type="caution">
    <text evidence="1">The sequence shown here is derived from an EMBL/GenBank/DDBJ whole genome shotgun (WGS) entry which is preliminary data.</text>
</comment>
<accession>A0A4Z1GFX7</accession>
<dbReference type="EMBL" id="PQXK01000152">
    <property type="protein sequence ID" value="TGO35615.1"/>
    <property type="molecule type" value="Genomic_DNA"/>
</dbReference>